<protein>
    <submittedName>
        <fullName evidence="1">Uncharacterized protein</fullName>
    </submittedName>
</protein>
<dbReference type="EMBL" id="JAWDJW010006407">
    <property type="protein sequence ID" value="KAK3064878.1"/>
    <property type="molecule type" value="Genomic_DNA"/>
</dbReference>
<dbReference type="Proteomes" id="UP001186974">
    <property type="component" value="Unassembled WGS sequence"/>
</dbReference>
<gene>
    <name evidence="1" type="ORF">LTS18_003091</name>
</gene>
<evidence type="ECO:0000313" key="1">
    <source>
        <dbReference type="EMBL" id="KAK3064878.1"/>
    </source>
</evidence>
<reference evidence="1" key="1">
    <citation type="submission" date="2024-09" db="EMBL/GenBank/DDBJ databases">
        <title>Black Yeasts Isolated from many extreme environments.</title>
        <authorList>
            <person name="Coleine C."/>
            <person name="Stajich J.E."/>
            <person name="Selbmann L."/>
        </authorList>
    </citation>
    <scope>NUCLEOTIDE SEQUENCE</scope>
    <source>
        <strain evidence="1">CCFEE 5737</strain>
    </source>
</reference>
<evidence type="ECO:0000313" key="2">
    <source>
        <dbReference type="Proteomes" id="UP001186974"/>
    </source>
</evidence>
<comment type="caution">
    <text evidence="1">The sequence shown here is derived from an EMBL/GenBank/DDBJ whole genome shotgun (WGS) entry which is preliminary data.</text>
</comment>
<name>A0ACC3DBY0_9PEZI</name>
<accession>A0ACC3DBY0</accession>
<sequence>MPHELLHRALHAKTLHTAALRTVSVHFAQQKHLRSHSSNITTLMAMVDTRALQALLGQLVDEGQKIQATLDAAQAAVKEAKDDTADTQSKNAALKKALQTSKDEITQLKADKDELSAKLEGYDKVNQGLVDQFKRDNEAFEAEEKPSTLFSAASGANLAAPSAIQAPGTSAEFTEASQSALEQPVLAETDKRQAPELTQQPSNLFHRTSEQPAAEKIIARDTEAEDPETMPVAPDIHQAPPSAALGNAQALQNSPQPGVSFALNVNEQPFPGGASVAAKRKRSGKQNTGETLSSSAKRPRSRRTGAVPADAGSESIESGPLSSVGPPKTLDAGDTPVLEDAIEMAEAQYPVLFRAKDTKRGTPPIQVNIHVKRWRMLKNKLQYKLAVITKSCAFIDFRRTEQSTKYGEWKITVKAPSKKLNVASVEEMQGKDPFKLFTGDCDEDDVLHSLVFMTGEPVSLKKRVIEPLLAFEKFEWLKTKQPLDRGSHD</sequence>
<proteinExistence type="predicted"/>
<organism evidence="1 2">
    <name type="scientific">Coniosporium uncinatum</name>
    <dbReference type="NCBI Taxonomy" id="93489"/>
    <lineage>
        <taxon>Eukaryota</taxon>
        <taxon>Fungi</taxon>
        <taxon>Dikarya</taxon>
        <taxon>Ascomycota</taxon>
        <taxon>Pezizomycotina</taxon>
        <taxon>Dothideomycetes</taxon>
        <taxon>Dothideomycetes incertae sedis</taxon>
        <taxon>Coniosporium</taxon>
    </lineage>
</organism>
<keyword evidence="2" id="KW-1185">Reference proteome</keyword>